<sequence>MVDGDSVKRVIAGGSYVERLVCHARLPLIAGLDSARPAVHVWEFGATGLRELGVVAAGPDAYPPEPWERHRMVPELAWHPYDPGLVVAGAGLRRWTPDGVSAVTGAPAEAGYRAVAYSPDGRTLWAWPASLPDEDEAWQRSDALDLATGTVRCGPAWDTGVVEHPGGGLVATLSSDQGATDVLFARPDGDVPASLRLLRDAIILDVDCYEAPVFSRDGRYLALRGNAYVHSLDVFEFPSMRRVLHTTLGEAYPGYPYPPEWLAEQSLWSRHNIAFAPGSGTLLVGTSGGTVISLDLEREQAAEHDVAPAPISALAVMPTGQLVVADRSGQIAVMSAPGDTDREVGAAAARTRVEEFLAATTELPDDADLETALIRHDGQRVWSADDLDTVTAAEDTDPTWLRLQAAINTVRQQR</sequence>
<proteinExistence type="predicted"/>
<evidence type="ECO:0000313" key="1">
    <source>
        <dbReference type="EMBL" id="GAA2376699.1"/>
    </source>
</evidence>
<name>A0ABP5UCK8_9ACTN</name>
<dbReference type="EMBL" id="BAAARV010000081">
    <property type="protein sequence ID" value="GAA2376699.1"/>
    <property type="molecule type" value="Genomic_DNA"/>
</dbReference>
<dbReference type="Proteomes" id="UP001501444">
    <property type="component" value="Unassembled WGS sequence"/>
</dbReference>
<comment type="caution">
    <text evidence="1">The sequence shown here is derived from an EMBL/GenBank/DDBJ whole genome shotgun (WGS) entry which is preliminary data.</text>
</comment>
<accession>A0ABP5UCK8</accession>
<dbReference type="SUPFAM" id="SSF101898">
    <property type="entry name" value="NHL repeat"/>
    <property type="match status" value="1"/>
</dbReference>
<organism evidence="1 2">
    <name type="scientific">Dactylosporangium salmoneum</name>
    <dbReference type="NCBI Taxonomy" id="53361"/>
    <lineage>
        <taxon>Bacteria</taxon>
        <taxon>Bacillati</taxon>
        <taxon>Actinomycetota</taxon>
        <taxon>Actinomycetes</taxon>
        <taxon>Micromonosporales</taxon>
        <taxon>Micromonosporaceae</taxon>
        <taxon>Dactylosporangium</taxon>
    </lineage>
</organism>
<evidence type="ECO:0000313" key="2">
    <source>
        <dbReference type="Proteomes" id="UP001501444"/>
    </source>
</evidence>
<dbReference type="RefSeq" id="WP_344617952.1">
    <property type="nucleotide sequence ID" value="NZ_BAAARV010000081.1"/>
</dbReference>
<dbReference type="Gene3D" id="2.130.10.10">
    <property type="entry name" value="YVTN repeat-like/Quinoprotein amine dehydrogenase"/>
    <property type="match status" value="1"/>
</dbReference>
<dbReference type="InterPro" id="IPR015943">
    <property type="entry name" value="WD40/YVTN_repeat-like_dom_sf"/>
</dbReference>
<reference evidence="2" key="1">
    <citation type="journal article" date="2019" name="Int. J. Syst. Evol. Microbiol.">
        <title>The Global Catalogue of Microorganisms (GCM) 10K type strain sequencing project: providing services to taxonomists for standard genome sequencing and annotation.</title>
        <authorList>
            <consortium name="The Broad Institute Genomics Platform"/>
            <consortium name="The Broad Institute Genome Sequencing Center for Infectious Disease"/>
            <person name="Wu L."/>
            <person name="Ma J."/>
        </authorList>
    </citation>
    <scope>NUCLEOTIDE SEQUENCE [LARGE SCALE GENOMIC DNA]</scope>
    <source>
        <strain evidence="2">JCM 3272</strain>
    </source>
</reference>
<protein>
    <recommendedName>
        <fullName evidence="3">WD40 repeat domain-containing protein</fullName>
    </recommendedName>
</protein>
<gene>
    <name evidence="1" type="ORF">GCM10010170_080970</name>
</gene>
<keyword evidence="2" id="KW-1185">Reference proteome</keyword>
<evidence type="ECO:0008006" key="3">
    <source>
        <dbReference type="Google" id="ProtNLM"/>
    </source>
</evidence>